<dbReference type="InterPro" id="IPR023214">
    <property type="entry name" value="HAD_sf"/>
</dbReference>
<organism evidence="1 2">
    <name type="scientific">Nocardioides aromaticivorans</name>
    <dbReference type="NCBI Taxonomy" id="200618"/>
    <lineage>
        <taxon>Bacteria</taxon>
        <taxon>Bacillati</taxon>
        <taxon>Actinomycetota</taxon>
        <taxon>Actinomycetes</taxon>
        <taxon>Propionibacteriales</taxon>
        <taxon>Nocardioidaceae</taxon>
        <taxon>Nocardioides</taxon>
    </lineage>
</organism>
<dbReference type="RefSeq" id="WP_179651094.1">
    <property type="nucleotide sequence ID" value="NZ_JACBZM010000001.1"/>
</dbReference>
<dbReference type="PIRSF" id="PIRSF030802">
    <property type="entry name" value="UCP030802"/>
    <property type="match status" value="1"/>
</dbReference>
<evidence type="ECO:0000313" key="2">
    <source>
        <dbReference type="Proteomes" id="UP000562045"/>
    </source>
</evidence>
<reference evidence="1 2" key="1">
    <citation type="submission" date="2020-07" db="EMBL/GenBank/DDBJ databases">
        <title>Sequencing the genomes of 1000 actinobacteria strains.</title>
        <authorList>
            <person name="Klenk H.-P."/>
        </authorList>
    </citation>
    <scope>NUCLEOTIDE SEQUENCE [LARGE SCALE GENOMIC DNA]</scope>
    <source>
        <strain evidence="1 2">DSM 15131</strain>
    </source>
</reference>
<name>A0A7Y9ZLR5_9ACTN</name>
<dbReference type="SUPFAM" id="SSF56784">
    <property type="entry name" value="HAD-like"/>
    <property type="match status" value="1"/>
</dbReference>
<dbReference type="Gene3D" id="3.30.980.20">
    <property type="entry name" value="Putative mannosyl-3-phosphoglycerate phosphatase, domain 2"/>
    <property type="match status" value="1"/>
</dbReference>
<dbReference type="InterPro" id="IPR024197">
    <property type="entry name" value="TPP-like"/>
</dbReference>
<proteinExistence type="predicted"/>
<comment type="caution">
    <text evidence="1">The sequence shown here is derived from an EMBL/GenBank/DDBJ whole genome shotgun (WGS) entry which is preliminary data.</text>
</comment>
<gene>
    <name evidence="1" type="ORF">BJ993_004246</name>
</gene>
<sequence>MSGSFLVAFDLDRTLIYSAGSAGPDAPADARVVEVYDGAPLSRMTQRSWSLLGDLMRRDVVVPVTTRSVAQYQRVGLPAVPRHAITTNGGTLLVDGVADPEWRDESFALAARSAPLAEMNAVLAAVADEPWVKLVRDVEDLFCYLVAHSREVIPEAWVAELETLAEQGGWKVSVQGRKVYLVPEGLGKGSAVERLVRRLPDGASTVTLASGDSLLDAGMLEVAHHALRPAHGELHDAGWAADHVRVTTTTGILAGEEILAWALEHVTSAVSAPVPS</sequence>
<dbReference type="EMBL" id="JACBZM010000001">
    <property type="protein sequence ID" value="NYI47166.1"/>
    <property type="molecule type" value="Genomic_DNA"/>
</dbReference>
<dbReference type="Gene3D" id="3.40.50.1000">
    <property type="entry name" value="HAD superfamily/HAD-like"/>
    <property type="match status" value="2"/>
</dbReference>
<dbReference type="AlphaFoldDB" id="A0A7Y9ZLR5"/>
<protein>
    <submittedName>
        <fullName evidence="1">Uncharacterized protein</fullName>
    </submittedName>
</protein>
<accession>A0A7Y9ZLR5</accession>
<evidence type="ECO:0000313" key="1">
    <source>
        <dbReference type="EMBL" id="NYI47166.1"/>
    </source>
</evidence>
<dbReference type="InterPro" id="IPR036412">
    <property type="entry name" value="HAD-like_sf"/>
</dbReference>
<dbReference type="Proteomes" id="UP000562045">
    <property type="component" value="Unassembled WGS sequence"/>
</dbReference>